<dbReference type="AlphaFoldDB" id="D7TFP3"/>
<proteinExistence type="predicted"/>
<keyword evidence="2" id="KW-1185">Reference proteome</keyword>
<dbReference type="InParanoid" id="D7TFP3"/>
<dbReference type="HOGENOM" id="CLU_3378048_0_0_1"/>
<name>D7TFP3_VITVI</name>
<evidence type="ECO:0000313" key="1">
    <source>
        <dbReference type="EMBL" id="CBI29316.3"/>
    </source>
</evidence>
<dbReference type="EMBL" id="FN595771">
    <property type="protein sequence ID" value="CBI29316.3"/>
    <property type="molecule type" value="Genomic_DNA"/>
</dbReference>
<gene>
    <name evidence="1" type="ordered locus">VIT_18s0122g00540</name>
</gene>
<evidence type="ECO:0000313" key="2">
    <source>
        <dbReference type="Proteomes" id="UP000009183"/>
    </source>
</evidence>
<reference evidence="2" key="1">
    <citation type="journal article" date="2007" name="Nature">
        <title>The grapevine genome sequence suggests ancestral hexaploidization in major angiosperm phyla.</title>
        <authorList>
            <consortium name="The French-Italian Public Consortium for Grapevine Genome Characterization."/>
            <person name="Jaillon O."/>
            <person name="Aury J.-M."/>
            <person name="Noel B."/>
            <person name="Policriti A."/>
            <person name="Clepet C."/>
            <person name="Casagrande A."/>
            <person name="Choisne N."/>
            <person name="Aubourg S."/>
            <person name="Vitulo N."/>
            <person name="Jubin C."/>
            <person name="Vezzi A."/>
            <person name="Legeai F."/>
            <person name="Hugueney P."/>
            <person name="Dasilva C."/>
            <person name="Horner D."/>
            <person name="Mica E."/>
            <person name="Jublot D."/>
            <person name="Poulain J."/>
            <person name="Bruyere C."/>
            <person name="Billault A."/>
            <person name="Segurens B."/>
            <person name="Gouyvenoux M."/>
            <person name="Ugarte E."/>
            <person name="Cattonaro F."/>
            <person name="Anthouard V."/>
            <person name="Vico V."/>
            <person name="Del Fabbro C."/>
            <person name="Alaux M."/>
            <person name="Di Gaspero G."/>
            <person name="Dumas V."/>
            <person name="Felice N."/>
            <person name="Paillard S."/>
            <person name="Juman I."/>
            <person name="Moroldo M."/>
            <person name="Scalabrin S."/>
            <person name="Canaguier A."/>
            <person name="Le Clainche I."/>
            <person name="Malacrida G."/>
            <person name="Durand E."/>
            <person name="Pesole G."/>
            <person name="Laucou V."/>
            <person name="Chatelet P."/>
            <person name="Merdinoglu D."/>
            <person name="Delledonne M."/>
            <person name="Pezzotti M."/>
            <person name="Lecharny A."/>
            <person name="Scarpelli C."/>
            <person name="Artiguenave F."/>
            <person name="Pe M.E."/>
            <person name="Valle G."/>
            <person name="Morgante M."/>
            <person name="Caboche M."/>
            <person name="Adam-Blondon A.-F."/>
            <person name="Weissenbach J."/>
            <person name="Quetier F."/>
            <person name="Wincker P."/>
        </authorList>
    </citation>
    <scope>NUCLEOTIDE SEQUENCE [LARGE SCALE GENOMIC DNA]</scope>
    <source>
        <strain evidence="2">cv. Pinot noir / PN40024</strain>
    </source>
</reference>
<organism evidence="1 2">
    <name type="scientific">Vitis vinifera</name>
    <name type="common">Grape</name>
    <dbReference type="NCBI Taxonomy" id="29760"/>
    <lineage>
        <taxon>Eukaryota</taxon>
        <taxon>Viridiplantae</taxon>
        <taxon>Streptophyta</taxon>
        <taxon>Embryophyta</taxon>
        <taxon>Tracheophyta</taxon>
        <taxon>Spermatophyta</taxon>
        <taxon>Magnoliopsida</taxon>
        <taxon>eudicotyledons</taxon>
        <taxon>Gunneridae</taxon>
        <taxon>Pentapetalae</taxon>
        <taxon>rosids</taxon>
        <taxon>Vitales</taxon>
        <taxon>Vitaceae</taxon>
        <taxon>Viteae</taxon>
        <taxon>Vitis</taxon>
    </lineage>
</organism>
<dbReference type="PaxDb" id="29760-VIT_18s0122g00540.t01"/>
<sequence>MGRRVMDVSQFGITGRIRVIIHLWCSTGVVSLAL</sequence>
<accession>D7TFP3</accession>
<dbReference type="Proteomes" id="UP000009183">
    <property type="component" value="Chromosome 18, unordered"/>
</dbReference>
<protein>
    <submittedName>
        <fullName evidence="1">Uncharacterized protein</fullName>
    </submittedName>
</protein>